<evidence type="ECO:0000313" key="10">
    <source>
        <dbReference type="Proteomes" id="UP000005808"/>
    </source>
</evidence>
<dbReference type="PATRIC" id="fig|1127483.3.peg.5397"/>
<keyword evidence="7 8" id="KW-0472">Membrane</keyword>
<dbReference type="NCBIfam" id="TIGR00914">
    <property type="entry name" value="2A0601"/>
    <property type="match status" value="1"/>
</dbReference>
<feature type="transmembrane region" description="Helical" evidence="8">
    <location>
        <begin position="740"/>
        <end position="760"/>
    </location>
</feature>
<dbReference type="PRINTS" id="PR00702">
    <property type="entry name" value="ACRIFLAVINRP"/>
</dbReference>
<dbReference type="PANTHER" id="PTHR32063">
    <property type="match status" value="1"/>
</dbReference>
<dbReference type="AlphaFoldDB" id="H1SB69"/>
<gene>
    <name evidence="9" type="ORF">OR16_27042</name>
</gene>
<dbReference type="GO" id="GO:0042910">
    <property type="term" value="F:xenobiotic transmembrane transporter activity"/>
    <property type="evidence" value="ECO:0007669"/>
    <property type="project" value="TreeGrafter"/>
</dbReference>
<keyword evidence="3" id="KW-0813">Transport</keyword>
<comment type="subcellular location">
    <subcellularLocation>
        <location evidence="1">Cell membrane</location>
        <topology evidence="1">Multi-pass membrane protein</topology>
    </subcellularLocation>
</comment>
<accession>H1SB69</accession>
<evidence type="ECO:0000313" key="9">
    <source>
        <dbReference type="EMBL" id="EHP40217.1"/>
    </source>
</evidence>
<dbReference type="InterPro" id="IPR001036">
    <property type="entry name" value="Acrflvin-R"/>
</dbReference>
<evidence type="ECO:0000256" key="7">
    <source>
        <dbReference type="ARBA" id="ARBA00023136"/>
    </source>
</evidence>
<protein>
    <submittedName>
        <fullName evidence="9">Heavy metal cation tricomponent efflux pump HmuA</fullName>
    </submittedName>
</protein>
<dbReference type="GO" id="GO:0008324">
    <property type="term" value="F:monoatomic cation transmembrane transporter activity"/>
    <property type="evidence" value="ECO:0007669"/>
    <property type="project" value="InterPro"/>
</dbReference>
<sequence length="826" mass="88991">MEAEDGARKADGTPYTPTDLREIQDWVIKPQLRTVPGVTEINSIGGFAKEYLVAPSPERLASYGLSLQDVVAALEKNNANVGAGYIERRGEQYLVRAPGQVKSVDDIREIIVGSAQGQPIRIRDLADVGIGRELRTGAATDNGREVVLGTVFMLIGENSRAVSQAVDQRMAAINRSLPAGVKAVTVYDRTVLVDRAIATVKKNLVEGAILVIVILFLFLGNLRAAVITALVIPLSMLFTFTGMVTYKISANLMSLGALDFGIIIDGAVVIVENCVRRLAHAQQQHGRPLTRSERFHEVFAASREARRPLIFGQLIIMIVYIPIFALTGVEGKMFHPMAMTVVLALIGAMILSVTFVPAAVALFIGDKVAEKENRLMLWAKRAYAPMLGKTIANTPVVLTLAAVAVLLSGLVATRLGSEFIPNLNEGDFAVQALRIPGTSLTQSLAMQQQIETRLKETLPEIERVFARTGTAEIASDPMPPNASDGYIMLKPRAKWPDPSKTREQLLAQMEAELATIPGNKYEFSQPIQLRFNELISGVRSDVAVKIFGDDNAVLEDTAQKVAAVLQATPGATEVKVEQTSGLPMLTVDVDRARAARYGLNMIDVQDTVAIAVGGRDAGIFFQGDRRFNIGVRLPEGIRADVEALRRLPIPLPKGSTSSASYIPLGEVATLTLAPGPNQVSRENGKRRIVVSANVRGRDVGTFVPEAMASLDRQVKIPAGYWVTWGGTFEQLKSATTRLQIVVPVALLMVFLLLFAMFGNVRDGLLVFTGIPFALTGGIGPGAVAARHSAIDLGGGRVYRSVRCGGAQRAGDAVLYPQPARGRQAAR</sequence>
<dbReference type="Gene3D" id="3.30.70.1320">
    <property type="entry name" value="Multidrug efflux transporter AcrB pore domain like"/>
    <property type="match status" value="1"/>
</dbReference>
<feature type="transmembrane region" description="Helical" evidence="8">
    <location>
        <begin position="341"/>
        <end position="365"/>
    </location>
</feature>
<feature type="transmembrane region" description="Helical" evidence="8">
    <location>
        <begin position="386"/>
        <end position="412"/>
    </location>
</feature>
<reference evidence="9 10" key="1">
    <citation type="journal article" date="2012" name="J. Bacteriol.">
        <title>De Novo Genome Project of Cupriavidus basilensis OR16.</title>
        <authorList>
            <person name="Cserhati M."/>
            <person name="Kriszt B."/>
            <person name="Szoboszlay S."/>
            <person name="Toth A."/>
            <person name="Szabo I."/>
            <person name="Tancsics A."/>
            <person name="Nagy I."/>
            <person name="Horvath B."/>
            <person name="Nagy I."/>
            <person name="Kukolya J."/>
        </authorList>
    </citation>
    <scope>NUCLEOTIDE SEQUENCE [LARGE SCALE GENOMIC DNA]</scope>
    <source>
        <strain evidence="9 10">OR16</strain>
    </source>
</reference>
<evidence type="ECO:0000256" key="6">
    <source>
        <dbReference type="ARBA" id="ARBA00022989"/>
    </source>
</evidence>
<name>H1SB69_9BURK</name>
<keyword evidence="5 8" id="KW-0812">Transmembrane</keyword>
<dbReference type="SUPFAM" id="SSF82866">
    <property type="entry name" value="Multidrug efflux transporter AcrB transmembrane domain"/>
    <property type="match status" value="2"/>
</dbReference>
<keyword evidence="6 8" id="KW-1133">Transmembrane helix</keyword>
<evidence type="ECO:0000256" key="3">
    <source>
        <dbReference type="ARBA" id="ARBA00022448"/>
    </source>
</evidence>
<dbReference type="Pfam" id="PF00873">
    <property type="entry name" value="ACR_tran"/>
    <property type="match status" value="1"/>
</dbReference>
<dbReference type="Gene3D" id="3.30.70.1430">
    <property type="entry name" value="Multidrug efflux transporter AcrB pore domain"/>
    <property type="match status" value="1"/>
</dbReference>
<evidence type="ECO:0000256" key="5">
    <source>
        <dbReference type="ARBA" id="ARBA00022692"/>
    </source>
</evidence>
<comment type="caution">
    <text evidence="9">The sequence shown here is derived from an EMBL/GenBank/DDBJ whole genome shotgun (WGS) entry which is preliminary data.</text>
</comment>
<proteinExistence type="inferred from homology"/>
<evidence type="ECO:0000256" key="1">
    <source>
        <dbReference type="ARBA" id="ARBA00004651"/>
    </source>
</evidence>
<feature type="transmembrane region" description="Helical" evidence="8">
    <location>
        <begin position="226"/>
        <end position="246"/>
    </location>
</feature>
<dbReference type="Gene3D" id="1.20.1640.10">
    <property type="entry name" value="Multidrug efflux transporter AcrB transmembrane domain"/>
    <property type="match status" value="2"/>
</dbReference>
<dbReference type="PANTHER" id="PTHR32063:SF24">
    <property type="entry name" value="CATION EFFLUX SYSTEM (ACRB_ACRD_ACRF FAMILY)"/>
    <property type="match status" value="1"/>
</dbReference>
<evidence type="ECO:0000256" key="8">
    <source>
        <dbReference type="SAM" id="Phobius"/>
    </source>
</evidence>
<dbReference type="InterPro" id="IPR004763">
    <property type="entry name" value="CusA-like"/>
</dbReference>
<dbReference type="Proteomes" id="UP000005808">
    <property type="component" value="Unassembled WGS sequence"/>
</dbReference>
<evidence type="ECO:0000256" key="4">
    <source>
        <dbReference type="ARBA" id="ARBA00022475"/>
    </source>
</evidence>
<feature type="transmembrane region" description="Helical" evidence="8">
    <location>
        <begin position="309"/>
        <end position="329"/>
    </location>
</feature>
<comment type="similarity">
    <text evidence="2">Belongs to the resistance-nodulation-cell division (RND) (TC 2.A.6) family.</text>
</comment>
<feature type="transmembrane region" description="Helical" evidence="8">
    <location>
        <begin position="204"/>
        <end position="220"/>
    </location>
</feature>
<dbReference type="Gene3D" id="3.30.2090.10">
    <property type="entry name" value="Multidrug efflux transporter AcrB TolC docking domain, DN and DC subdomains"/>
    <property type="match status" value="2"/>
</dbReference>
<dbReference type="EMBL" id="AHJE01000070">
    <property type="protein sequence ID" value="EHP40217.1"/>
    <property type="molecule type" value="Genomic_DNA"/>
</dbReference>
<dbReference type="GO" id="GO:0005886">
    <property type="term" value="C:plasma membrane"/>
    <property type="evidence" value="ECO:0007669"/>
    <property type="project" value="UniProtKB-SubCell"/>
</dbReference>
<dbReference type="Gene3D" id="3.30.70.1440">
    <property type="entry name" value="Multidrug efflux transporter AcrB pore domain"/>
    <property type="match status" value="1"/>
</dbReference>
<evidence type="ECO:0000256" key="2">
    <source>
        <dbReference type="ARBA" id="ARBA00010942"/>
    </source>
</evidence>
<keyword evidence="4" id="KW-1003">Cell membrane</keyword>
<dbReference type="SUPFAM" id="SSF82693">
    <property type="entry name" value="Multidrug efflux transporter AcrB pore domain, PN1, PN2, PC1 and PC2 subdomains"/>
    <property type="match status" value="2"/>
</dbReference>
<dbReference type="InterPro" id="IPR027463">
    <property type="entry name" value="AcrB_DN_DC_subdom"/>
</dbReference>
<dbReference type="SUPFAM" id="SSF82714">
    <property type="entry name" value="Multidrug efflux transporter AcrB TolC docking domain, DN and DC subdomains"/>
    <property type="match status" value="2"/>
</dbReference>
<organism evidence="9 10">
    <name type="scientific">Cupriavidus basilensis OR16</name>
    <dbReference type="NCBI Taxonomy" id="1127483"/>
    <lineage>
        <taxon>Bacteria</taxon>
        <taxon>Pseudomonadati</taxon>
        <taxon>Pseudomonadota</taxon>
        <taxon>Betaproteobacteria</taxon>
        <taxon>Burkholderiales</taxon>
        <taxon>Burkholderiaceae</taxon>
        <taxon>Cupriavidus</taxon>
    </lineage>
</organism>